<keyword evidence="7" id="KW-0227">DNA damage</keyword>
<keyword evidence="5" id="KW-0235">DNA replication</keyword>
<dbReference type="SUPFAM" id="SSF56091">
    <property type="entry name" value="DNA ligase/mRNA capping enzyme, catalytic domain"/>
    <property type="match status" value="1"/>
</dbReference>
<evidence type="ECO:0000259" key="14">
    <source>
        <dbReference type="SMART" id="SM00532"/>
    </source>
</evidence>
<evidence type="ECO:0000313" key="15">
    <source>
        <dbReference type="EMBL" id="KKU44347.1"/>
    </source>
</evidence>
<dbReference type="Pfam" id="PF14520">
    <property type="entry name" value="HHH_5"/>
    <property type="match status" value="1"/>
</dbReference>
<dbReference type="AlphaFoldDB" id="A0A0G1QHL0"/>
<comment type="similarity">
    <text evidence="13">Belongs to the NAD-dependent DNA ligase family. LigA subfamily.</text>
</comment>
<dbReference type="Pfam" id="PF03120">
    <property type="entry name" value="OB_DNA_ligase"/>
    <property type="match status" value="1"/>
</dbReference>
<comment type="catalytic activity">
    <reaction evidence="12">
        <text>NAD(+) + (deoxyribonucleotide)n-3'-hydroxyl + 5'-phospho-(deoxyribonucleotide)m = (deoxyribonucleotide)n+m + AMP + beta-nicotinamide D-nucleotide.</text>
        <dbReference type="EC" id="6.5.1.2"/>
    </reaction>
</comment>
<evidence type="ECO:0000256" key="3">
    <source>
        <dbReference type="ARBA" id="ARBA00013308"/>
    </source>
</evidence>
<dbReference type="PANTHER" id="PTHR23389">
    <property type="entry name" value="CHROMOSOME TRANSMISSION FIDELITY FACTOR 18"/>
    <property type="match status" value="1"/>
</dbReference>
<dbReference type="GO" id="GO:0046872">
    <property type="term" value="F:metal ion binding"/>
    <property type="evidence" value="ECO:0007669"/>
    <property type="project" value="UniProtKB-KW"/>
</dbReference>
<keyword evidence="4 15" id="KW-0436">Ligase</keyword>
<dbReference type="NCBIfam" id="NF005932">
    <property type="entry name" value="PRK07956.1"/>
    <property type="match status" value="1"/>
</dbReference>
<dbReference type="Proteomes" id="UP000034487">
    <property type="component" value="Unassembled WGS sequence"/>
</dbReference>
<organism evidence="15 16">
    <name type="scientific">Berkelbacteria bacterium GW2011_GWA2_46_7</name>
    <dbReference type="NCBI Taxonomy" id="1618335"/>
    <lineage>
        <taxon>Bacteria</taxon>
        <taxon>Candidatus Berkelbacteria</taxon>
    </lineage>
</organism>
<keyword evidence="6" id="KW-0479">Metal-binding</keyword>
<keyword evidence="10" id="KW-0520">NAD</keyword>
<evidence type="ECO:0000256" key="11">
    <source>
        <dbReference type="ARBA" id="ARBA00023204"/>
    </source>
</evidence>
<dbReference type="GO" id="GO:0003911">
    <property type="term" value="F:DNA ligase (NAD+) activity"/>
    <property type="evidence" value="ECO:0007669"/>
    <property type="project" value="UniProtKB-EC"/>
</dbReference>
<dbReference type="CDD" id="cd00114">
    <property type="entry name" value="LIGANc"/>
    <property type="match status" value="1"/>
</dbReference>
<dbReference type="InterPro" id="IPR010994">
    <property type="entry name" value="RuvA_2-like"/>
</dbReference>
<dbReference type="InterPro" id="IPR013840">
    <property type="entry name" value="DNAligase_N"/>
</dbReference>
<evidence type="ECO:0000256" key="7">
    <source>
        <dbReference type="ARBA" id="ARBA00022763"/>
    </source>
</evidence>
<dbReference type="InterPro" id="IPR001679">
    <property type="entry name" value="DNA_ligase"/>
</dbReference>
<dbReference type="FunFam" id="2.40.50.140:FF:000012">
    <property type="entry name" value="DNA ligase"/>
    <property type="match status" value="1"/>
</dbReference>
<dbReference type="Pfam" id="PF03119">
    <property type="entry name" value="DNA_ligase_ZBD"/>
    <property type="match status" value="1"/>
</dbReference>
<sequence length="535" mass="59740">MVFSTQAEAAKRAEKLREAINDLRYRYHVLDDPSVSEAVKDSLNRELTQIEAEYPELVTADSPTQRVGGEPLEKFKKISHTSPMLSLIDAFSEGEVVEWLERITKLNPNVAKSAFYCELKMDGLACSLKYHDGLFYQATTRGDGYIGEDITEQVKTIQAVPLRFRGESKGEVEVRGEIYMPKDSFENLNIEREKKSLPLFANPRNAAAGSVRQLDPKLTAKRDLSFMAYQLLLPEPTKLHHQEHQHLERLGFRANVKENRVASSINQVLDYQRHVDKIRNNLPYLIDGVVVLLDDRELFRELGVIGKAPRGAIAFKFAPTEVTTKLLDILIQVGRQGTLTPVAVLEPVEVHGVTVSRATLHNEDEIKRKNILIGDTVIVRRAGDVIPEVVGPVEKLRSGREKAFHFPKSCPVCGSPIERKVGEAAYRCCNKSCLGSRILQLRHFTTKAAFDIVGLGPKVIDKLYDAGLIADQADIYQLKAGDIAQLEGFGEQSAQNIIRAINARRKVGLRQFVYGLGIRHVGVETAEALAQHFGS</sequence>
<feature type="non-terminal residue" evidence="15">
    <location>
        <position position="535"/>
    </location>
</feature>
<evidence type="ECO:0000256" key="13">
    <source>
        <dbReference type="ARBA" id="ARBA00060881"/>
    </source>
</evidence>
<dbReference type="SMART" id="SM00532">
    <property type="entry name" value="LIGANc"/>
    <property type="match status" value="1"/>
</dbReference>
<dbReference type="Gene3D" id="1.10.150.20">
    <property type="entry name" value="5' to 3' exonuclease, C-terminal subdomain"/>
    <property type="match status" value="2"/>
</dbReference>
<reference evidence="15 16" key="1">
    <citation type="journal article" date="2015" name="Nature">
        <title>rRNA introns, odd ribosomes, and small enigmatic genomes across a large radiation of phyla.</title>
        <authorList>
            <person name="Brown C.T."/>
            <person name="Hug L.A."/>
            <person name="Thomas B.C."/>
            <person name="Sharon I."/>
            <person name="Castelle C.J."/>
            <person name="Singh A."/>
            <person name="Wilkins M.J."/>
            <person name="Williams K.H."/>
            <person name="Banfield J.F."/>
        </authorList>
    </citation>
    <scope>NUCLEOTIDE SEQUENCE [LARGE SCALE GENOMIC DNA]</scope>
</reference>
<evidence type="ECO:0000313" key="16">
    <source>
        <dbReference type="Proteomes" id="UP000034487"/>
    </source>
</evidence>
<evidence type="ECO:0000256" key="1">
    <source>
        <dbReference type="ARBA" id="ARBA00001946"/>
    </source>
</evidence>
<dbReference type="HAMAP" id="MF_01588">
    <property type="entry name" value="DNA_ligase_A"/>
    <property type="match status" value="1"/>
</dbReference>
<dbReference type="GO" id="GO:0006281">
    <property type="term" value="P:DNA repair"/>
    <property type="evidence" value="ECO:0007669"/>
    <property type="project" value="UniProtKB-KW"/>
</dbReference>
<protein>
    <recommendedName>
        <fullName evidence="3">DNA ligase</fullName>
        <ecNumber evidence="2">6.5.1.2</ecNumber>
    </recommendedName>
</protein>
<evidence type="ECO:0000256" key="10">
    <source>
        <dbReference type="ARBA" id="ARBA00023027"/>
    </source>
</evidence>
<proteinExistence type="inferred from homology"/>
<dbReference type="InterPro" id="IPR004149">
    <property type="entry name" value="Znf_DNAligase_C4"/>
</dbReference>
<dbReference type="SUPFAM" id="SSF47781">
    <property type="entry name" value="RuvA domain 2-like"/>
    <property type="match status" value="1"/>
</dbReference>
<keyword evidence="11" id="KW-0234">DNA repair</keyword>
<dbReference type="GO" id="GO:0005829">
    <property type="term" value="C:cytosol"/>
    <property type="evidence" value="ECO:0007669"/>
    <property type="project" value="TreeGrafter"/>
</dbReference>
<dbReference type="EC" id="6.5.1.2" evidence="2"/>
<dbReference type="InterPro" id="IPR004150">
    <property type="entry name" value="NAD_DNA_ligase_OB"/>
</dbReference>
<dbReference type="Pfam" id="PF01653">
    <property type="entry name" value="DNA_ligase_aden"/>
    <property type="match status" value="1"/>
</dbReference>
<name>A0A0G1QHL0_9BACT</name>
<dbReference type="Pfam" id="PF12826">
    <property type="entry name" value="HHH_2"/>
    <property type="match status" value="1"/>
</dbReference>
<dbReference type="SUPFAM" id="SSF50249">
    <property type="entry name" value="Nucleic acid-binding proteins"/>
    <property type="match status" value="1"/>
</dbReference>
<comment type="caution">
    <text evidence="15">The sequence shown here is derived from an EMBL/GenBank/DDBJ whole genome shotgun (WGS) entry which is preliminary data.</text>
</comment>
<evidence type="ECO:0000256" key="2">
    <source>
        <dbReference type="ARBA" id="ARBA00012722"/>
    </source>
</evidence>
<dbReference type="InterPro" id="IPR041663">
    <property type="entry name" value="DisA/LigA_HHH"/>
</dbReference>
<dbReference type="InterPro" id="IPR018239">
    <property type="entry name" value="DNA_ligase_AS"/>
</dbReference>
<evidence type="ECO:0000256" key="9">
    <source>
        <dbReference type="ARBA" id="ARBA00022842"/>
    </source>
</evidence>
<dbReference type="InterPro" id="IPR012340">
    <property type="entry name" value="NA-bd_OB-fold"/>
</dbReference>
<keyword evidence="8" id="KW-0862">Zinc</keyword>
<comment type="cofactor">
    <cofactor evidence="1">
        <name>Mg(2+)</name>
        <dbReference type="ChEBI" id="CHEBI:18420"/>
    </cofactor>
</comment>
<dbReference type="Gene3D" id="1.10.287.610">
    <property type="entry name" value="Helix hairpin bin"/>
    <property type="match status" value="1"/>
</dbReference>
<dbReference type="Gene3D" id="3.30.470.30">
    <property type="entry name" value="DNA ligase/mRNA capping enzyme"/>
    <property type="match status" value="1"/>
</dbReference>
<keyword evidence="9" id="KW-0460">Magnesium</keyword>
<evidence type="ECO:0000256" key="8">
    <source>
        <dbReference type="ARBA" id="ARBA00022833"/>
    </source>
</evidence>
<dbReference type="EMBL" id="LCMV01000008">
    <property type="protein sequence ID" value="KKU44347.1"/>
    <property type="molecule type" value="Genomic_DNA"/>
</dbReference>
<dbReference type="PROSITE" id="PS01055">
    <property type="entry name" value="DNA_LIGASE_N1"/>
    <property type="match status" value="1"/>
</dbReference>
<dbReference type="InterPro" id="IPR013839">
    <property type="entry name" value="DNAligase_adenylation"/>
</dbReference>
<dbReference type="PANTHER" id="PTHR23389:SF9">
    <property type="entry name" value="DNA LIGASE"/>
    <property type="match status" value="1"/>
</dbReference>
<evidence type="ECO:0000256" key="6">
    <source>
        <dbReference type="ARBA" id="ARBA00022723"/>
    </source>
</evidence>
<evidence type="ECO:0000256" key="5">
    <source>
        <dbReference type="ARBA" id="ARBA00022705"/>
    </source>
</evidence>
<dbReference type="GO" id="GO:0006260">
    <property type="term" value="P:DNA replication"/>
    <property type="evidence" value="ECO:0007669"/>
    <property type="project" value="UniProtKB-KW"/>
</dbReference>
<dbReference type="NCBIfam" id="TIGR00575">
    <property type="entry name" value="dnlj"/>
    <property type="match status" value="1"/>
</dbReference>
<feature type="domain" description="NAD-dependent DNA ligase N-terminal" evidence="14">
    <location>
        <begin position="8"/>
        <end position="449"/>
    </location>
</feature>
<dbReference type="Gene3D" id="6.20.10.30">
    <property type="match status" value="1"/>
</dbReference>
<evidence type="ECO:0000256" key="12">
    <source>
        <dbReference type="ARBA" id="ARBA00034005"/>
    </source>
</evidence>
<dbReference type="Gene3D" id="2.40.50.140">
    <property type="entry name" value="Nucleic acid-binding proteins"/>
    <property type="match status" value="1"/>
</dbReference>
<accession>A0A0G1QHL0</accession>
<evidence type="ECO:0000256" key="4">
    <source>
        <dbReference type="ARBA" id="ARBA00022598"/>
    </source>
</evidence>
<gene>
    <name evidence="15" type="ORF">UX60_C0008G0001</name>
</gene>